<dbReference type="EMBL" id="JBBPBM010000034">
    <property type="protein sequence ID" value="KAK8532440.1"/>
    <property type="molecule type" value="Genomic_DNA"/>
</dbReference>
<comment type="caution">
    <text evidence="2">The sequence shown here is derived from an EMBL/GenBank/DDBJ whole genome shotgun (WGS) entry which is preliminary data.</text>
</comment>
<organism evidence="2 3">
    <name type="scientific">Hibiscus sabdariffa</name>
    <name type="common">roselle</name>
    <dbReference type="NCBI Taxonomy" id="183260"/>
    <lineage>
        <taxon>Eukaryota</taxon>
        <taxon>Viridiplantae</taxon>
        <taxon>Streptophyta</taxon>
        <taxon>Embryophyta</taxon>
        <taxon>Tracheophyta</taxon>
        <taxon>Spermatophyta</taxon>
        <taxon>Magnoliopsida</taxon>
        <taxon>eudicotyledons</taxon>
        <taxon>Gunneridae</taxon>
        <taxon>Pentapetalae</taxon>
        <taxon>rosids</taxon>
        <taxon>malvids</taxon>
        <taxon>Malvales</taxon>
        <taxon>Malvaceae</taxon>
        <taxon>Malvoideae</taxon>
        <taxon>Hibiscus</taxon>
    </lineage>
</organism>
<accession>A0ABR2D8W1</accession>
<dbReference type="InterPro" id="IPR005174">
    <property type="entry name" value="KIB1-4_b-propeller"/>
</dbReference>
<feature type="domain" description="KIB1-4 beta-propeller" evidence="1">
    <location>
        <begin position="95"/>
        <end position="370"/>
    </location>
</feature>
<evidence type="ECO:0000313" key="2">
    <source>
        <dbReference type="EMBL" id="KAK8532440.1"/>
    </source>
</evidence>
<dbReference type="Pfam" id="PF03478">
    <property type="entry name" value="Beta-prop_KIB1-4"/>
    <property type="match status" value="1"/>
</dbReference>
<gene>
    <name evidence="2" type="ORF">V6N12_053882</name>
</gene>
<dbReference type="InterPro" id="IPR050942">
    <property type="entry name" value="F-box_BR-signaling"/>
</dbReference>
<dbReference type="PANTHER" id="PTHR44259">
    <property type="entry name" value="OS07G0183000 PROTEIN-RELATED"/>
    <property type="match status" value="1"/>
</dbReference>
<evidence type="ECO:0000259" key="1">
    <source>
        <dbReference type="Pfam" id="PF03478"/>
    </source>
</evidence>
<evidence type="ECO:0000313" key="3">
    <source>
        <dbReference type="Proteomes" id="UP001472677"/>
    </source>
</evidence>
<name>A0ABR2D8W1_9ROSI</name>
<keyword evidence="3" id="KW-1185">Reference proteome</keyword>
<sequence>MPLPFLPHSRVKATVVATSSNAKNGQSAAASGNLDEFMRLTSVGGGDELGFRDRGGAVSRHWHSVFNTFLDYRRQINPIPLLLIPSKKSTTKRKLYSLQAKSKVSEIEFPKPYTWRCCGSCYGWLATVDDSLIITLSNPFLKVSSINLPRFDLLRIEYTPCQNQISKVFLSDDPLFHPDNYVVIIIYCVVNRLAIHKSGQKNWIYIDKDQDHFTDVIFHKSLVYAAGNLSHLVSFDLNGETSRPPKLKVLVRPNFSTNRSYLVKSSMENLYSIHRYRNLDYDLEDDEIDTPDTTDMFKVFKLVLDDESGELVEKRKVNHIDGDIVFLGDNQSLSVSALDFPEGQPNSIYFTDDIFELGYSLFGPQDIGIFHLKDKSFEKYYQFKSSHKDLPPYIWILPHGRLKSTLSN</sequence>
<dbReference type="Proteomes" id="UP001472677">
    <property type="component" value="Unassembled WGS sequence"/>
</dbReference>
<protein>
    <recommendedName>
        <fullName evidence="1">KIB1-4 beta-propeller domain-containing protein</fullName>
    </recommendedName>
</protein>
<proteinExistence type="predicted"/>
<dbReference type="PANTHER" id="PTHR44259:SF93">
    <property type="entry name" value="PROTEIN, PUTATIVE (DUF295)-RELATED"/>
    <property type="match status" value="1"/>
</dbReference>
<reference evidence="2 3" key="1">
    <citation type="journal article" date="2024" name="G3 (Bethesda)">
        <title>Genome assembly of Hibiscus sabdariffa L. provides insights into metabolisms of medicinal natural products.</title>
        <authorList>
            <person name="Kim T."/>
        </authorList>
    </citation>
    <scope>NUCLEOTIDE SEQUENCE [LARGE SCALE GENOMIC DNA]</scope>
    <source>
        <strain evidence="2">TK-2024</strain>
        <tissue evidence="2">Old leaves</tissue>
    </source>
</reference>